<dbReference type="GO" id="GO:0006281">
    <property type="term" value="P:DNA repair"/>
    <property type="evidence" value="ECO:0007669"/>
    <property type="project" value="TreeGrafter"/>
</dbReference>
<dbReference type="PROSITE" id="PS01228">
    <property type="entry name" value="COF_1"/>
    <property type="match status" value="1"/>
</dbReference>
<reference evidence="2" key="1">
    <citation type="submission" date="2017-01" db="EMBL/GenBank/DDBJ databases">
        <authorList>
            <person name="Varghese N."/>
            <person name="Submissions S."/>
        </authorList>
    </citation>
    <scope>NUCLEOTIDE SEQUENCE [LARGE SCALE GENOMIC DNA]</scope>
    <source>
        <strain evidence="2">DSM 16176</strain>
    </source>
</reference>
<dbReference type="Pfam" id="PF00702">
    <property type="entry name" value="Hydrolase"/>
    <property type="match status" value="1"/>
</dbReference>
<gene>
    <name evidence="1" type="ORF">SAMN05421799_101241</name>
</gene>
<protein>
    <submittedName>
        <fullName evidence="1">FMN phosphatase YigB, HAD superfamily</fullName>
    </submittedName>
</protein>
<dbReference type="SUPFAM" id="SSF56784">
    <property type="entry name" value="HAD-like"/>
    <property type="match status" value="1"/>
</dbReference>
<dbReference type="RefSeq" id="WP_076344224.1">
    <property type="nucleotide sequence ID" value="NZ_FTOO01000001.1"/>
</dbReference>
<evidence type="ECO:0000313" key="1">
    <source>
        <dbReference type="EMBL" id="SIS54214.1"/>
    </source>
</evidence>
<sequence length="266" mass="30511">MDQDPYVRVGRAKLFIFDLDGTVYAETDHFEAYARELAACLPEGKREGFLEDAHRALLHEGHAFYGHAFSRETGERVDAVEEDRPDRAYLHVDDPWGLLQVVAIRHGIGPRDRDEAFLRTRDYMAGPFPMQPLGGLRDAMEAIRARGGHVVLATNSPEPDSRAILRKLNLEDVIEDFVFRAVKPYRTEEHFRRWLQKYGVEPERAVSIGDHYRNEMRPAIRLGMLTIYIDRYIGRDRPDVTLRLTHPGELGDVLMTCLRRADAAEA</sequence>
<dbReference type="InterPro" id="IPR023214">
    <property type="entry name" value="HAD_sf"/>
</dbReference>
<dbReference type="EMBL" id="FTOO01000001">
    <property type="protein sequence ID" value="SIS54214.1"/>
    <property type="molecule type" value="Genomic_DNA"/>
</dbReference>
<keyword evidence="2" id="KW-1185">Reference proteome</keyword>
<name>A0A1N7JYD9_9BACL</name>
<dbReference type="AlphaFoldDB" id="A0A1N7JYD9"/>
<dbReference type="SFLD" id="SFLDG01129">
    <property type="entry name" value="C1.5:_HAD__Beta-PGM__Phosphata"/>
    <property type="match status" value="1"/>
</dbReference>
<dbReference type="Proteomes" id="UP000186156">
    <property type="component" value="Unassembled WGS sequence"/>
</dbReference>
<dbReference type="InterPro" id="IPR036412">
    <property type="entry name" value="HAD-like_sf"/>
</dbReference>
<dbReference type="GO" id="GO:0008967">
    <property type="term" value="F:phosphoglycolate phosphatase activity"/>
    <property type="evidence" value="ECO:0007669"/>
    <property type="project" value="TreeGrafter"/>
</dbReference>
<dbReference type="Gene3D" id="3.40.50.1000">
    <property type="entry name" value="HAD superfamily/HAD-like"/>
    <property type="match status" value="1"/>
</dbReference>
<dbReference type="OrthoDB" id="2081981at2"/>
<organism evidence="1 2">
    <name type="scientific">Alicyclobacillus vulcanalis</name>
    <dbReference type="NCBI Taxonomy" id="252246"/>
    <lineage>
        <taxon>Bacteria</taxon>
        <taxon>Bacillati</taxon>
        <taxon>Bacillota</taxon>
        <taxon>Bacilli</taxon>
        <taxon>Bacillales</taxon>
        <taxon>Alicyclobacillaceae</taxon>
        <taxon>Alicyclobacillus</taxon>
    </lineage>
</organism>
<dbReference type="SFLD" id="SFLDS00003">
    <property type="entry name" value="Haloacid_Dehalogenase"/>
    <property type="match status" value="1"/>
</dbReference>
<evidence type="ECO:0000313" key="2">
    <source>
        <dbReference type="Proteomes" id="UP000186156"/>
    </source>
</evidence>
<dbReference type="STRING" id="252246.SAMN05421799_101241"/>
<dbReference type="InterPro" id="IPR050155">
    <property type="entry name" value="HAD-like_hydrolase_sf"/>
</dbReference>
<dbReference type="PANTHER" id="PTHR43434">
    <property type="entry name" value="PHOSPHOGLYCOLATE PHOSPHATASE"/>
    <property type="match status" value="1"/>
</dbReference>
<proteinExistence type="predicted"/>
<dbReference type="PANTHER" id="PTHR43434:SF1">
    <property type="entry name" value="PHOSPHOGLYCOLATE PHOSPHATASE"/>
    <property type="match status" value="1"/>
</dbReference>
<accession>A0A1N7JYD9</accession>